<name>A0A8H6DH23_9HYPO</name>
<organism evidence="2 3">
    <name type="scientific">Fusarium globosum</name>
    <dbReference type="NCBI Taxonomy" id="78864"/>
    <lineage>
        <taxon>Eukaryota</taxon>
        <taxon>Fungi</taxon>
        <taxon>Dikarya</taxon>
        <taxon>Ascomycota</taxon>
        <taxon>Pezizomycotina</taxon>
        <taxon>Sordariomycetes</taxon>
        <taxon>Hypocreomycetidae</taxon>
        <taxon>Hypocreales</taxon>
        <taxon>Nectriaceae</taxon>
        <taxon>Fusarium</taxon>
        <taxon>Fusarium fujikuroi species complex</taxon>
    </lineage>
</organism>
<keyword evidence="3" id="KW-1185">Reference proteome</keyword>
<gene>
    <name evidence="2" type="ORF">FGLOB1_2605</name>
</gene>
<feature type="region of interest" description="Disordered" evidence="1">
    <location>
        <begin position="45"/>
        <end position="69"/>
    </location>
</feature>
<dbReference type="Proteomes" id="UP000532311">
    <property type="component" value="Unassembled WGS sequence"/>
</dbReference>
<comment type="caution">
    <text evidence="2">The sequence shown here is derived from an EMBL/GenBank/DDBJ whole genome shotgun (WGS) entry which is preliminary data.</text>
</comment>
<accession>A0A8H6DH23</accession>
<sequence length="171" mass="19078">MRHEKQSLGHGPQSKQAIWDKIIPTKLWNLDLVLAQLLLTLRQRDPDPTETPSFSGQDTSSRESDPEFRREDNALRVSVVISTLHWSVEIEILCSVRRSSCGKSPDRVKAAITMAPEHSSCLVPAAPLLRMNIIRSSDKSPKLWTCGAIVLHAMANKTEWLAVSRPGDGEM</sequence>
<proteinExistence type="predicted"/>
<protein>
    <submittedName>
        <fullName evidence="2">Uncharacterized protein</fullName>
    </submittedName>
</protein>
<evidence type="ECO:0000256" key="1">
    <source>
        <dbReference type="SAM" id="MobiDB-lite"/>
    </source>
</evidence>
<feature type="compositionally biased region" description="Basic and acidic residues" evidence="1">
    <location>
        <begin position="60"/>
        <end position="69"/>
    </location>
</feature>
<dbReference type="AlphaFoldDB" id="A0A8H6DH23"/>
<evidence type="ECO:0000313" key="2">
    <source>
        <dbReference type="EMBL" id="KAF5716325.1"/>
    </source>
</evidence>
<evidence type="ECO:0000313" key="3">
    <source>
        <dbReference type="Proteomes" id="UP000532311"/>
    </source>
</evidence>
<dbReference type="EMBL" id="JAAQPF010000093">
    <property type="protein sequence ID" value="KAF5716325.1"/>
    <property type="molecule type" value="Genomic_DNA"/>
</dbReference>
<reference evidence="2 3" key="1">
    <citation type="submission" date="2020-05" db="EMBL/GenBank/DDBJ databases">
        <title>Identification and distribution of gene clusters putatively required for synthesis of sphingolipid metabolism inhibitors in phylogenetically diverse species of the filamentous fungus Fusarium.</title>
        <authorList>
            <person name="Kim H.-S."/>
            <person name="Busman M."/>
            <person name="Brown D.W."/>
            <person name="Divon H."/>
            <person name="Uhlig S."/>
            <person name="Proctor R.H."/>
        </authorList>
    </citation>
    <scope>NUCLEOTIDE SEQUENCE [LARGE SCALE GENOMIC DNA]</scope>
    <source>
        <strain evidence="2 3">NRRL 26131</strain>
    </source>
</reference>
<feature type="compositionally biased region" description="Polar residues" evidence="1">
    <location>
        <begin position="50"/>
        <end position="59"/>
    </location>
</feature>